<dbReference type="Pfam" id="PF00704">
    <property type="entry name" value="Glyco_hydro_18"/>
    <property type="match status" value="1"/>
</dbReference>
<evidence type="ECO:0000256" key="7">
    <source>
        <dbReference type="RuleBase" id="RU004453"/>
    </source>
</evidence>
<keyword evidence="4" id="KW-0624">Polysaccharide degradation</keyword>
<keyword evidence="4" id="KW-0119">Carbohydrate metabolism</keyword>
<dbReference type="EMBL" id="JAERRB010000002">
    <property type="protein sequence ID" value="MBL0741325.1"/>
    <property type="molecule type" value="Genomic_DNA"/>
</dbReference>
<evidence type="ECO:0000256" key="5">
    <source>
        <dbReference type="ARBA" id="ARBA00023295"/>
    </source>
</evidence>
<comment type="caution">
    <text evidence="10">The sequence shown here is derived from an EMBL/GenBank/DDBJ whole genome shotgun (WGS) entry which is preliminary data.</text>
</comment>
<organism evidence="10 11">
    <name type="scientific">Chryseolinea lacunae</name>
    <dbReference type="NCBI Taxonomy" id="2801331"/>
    <lineage>
        <taxon>Bacteria</taxon>
        <taxon>Pseudomonadati</taxon>
        <taxon>Bacteroidota</taxon>
        <taxon>Cytophagia</taxon>
        <taxon>Cytophagales</taxon>
        <taxon>Fulvivirgaceae</taxon>
        <taxon>Chryseolinea</taxon>
    </lineage>
</organism>
<comment type="similarity">
    <text evidence="7">Belongs to the glycosyl hydrolase 18 family.</text>
</comment>
<dbReference type="InterPro" id="IPR011583">
    <property type="entry name" value="Chitinase_II/V-like_cat"/>
</dbReference>
<proteinExistence type="inferred from homology"/>
<dbReference type="Gene3D" id="3.20.20.80">
    <property type="entry name" value="Glycosidases"/>
    <property type="match status" value="1"/>
</dbReference>
<dbReference type="InterPro" id="IPR017853">
    <property type="entry name" value="GH"/>
</dbReference>
<dbReference type="SUPFAM" id="SSF54556">
    <property type="entry name" value="Chitinase insertion domain"/>
    <property type="match status" value="1"/>
</dbReference>
<sequence length="376" mass="42511">MKHNISGSILLLLFLCSIHPAHAVVPPKTKKVVIAYVGGFHGLVDASVIDAKKITHINYAFVNIKDNKAWLENEATDSTNFRKLNLLKRINPDLKILISIGGWAWSDKFSDAVLTDATRKLFAKTSVDIVRQYKLDGVDIDWEYPGLPGEDNVYRPEDKQNYTLMFKAIREELNVLEKQTKKKYLLTTAVGGFYDFIAHTEMDKAQAYLNYVNIMSYDFKTGVDTITGHHTNLYPSVGHAAELSTDRTVKEFIAAGVPSSKIVMGVAFYARSWTTTTPTNRGMTQKAVQARWGGGYSVLKDSTVNKKGFTRYWDDKAKAPYLFNAEKKIFISYDDEMSITEKCHYATNNNLGGIMFWEYTEDPKGYLLTTISQELK</sequence>
<dbReference type="InterPro" id="IPR001579">
    <property type="entry name" value="Glyco_hydro_18_chit_AS"/>
</dbReference>
<evidence type="ECO:0000256" key="3">
    <source>
        <dbReference type="ARBA" id="ARBA00022801"/>
    </source>
</evidence>
<dbReference type="InterPro" id="IPR001223">
    <property type="entry name" value="Glyco_hydro18_cat"/>
</dbReference>
<name>A0ABS1KPE3_9BACT</name>
<evidence type="ECO:0000256" key="6">
    <source>
        <dbReference type="RuleBase" id="RU000489"/>
    </source>
</evidence>
<dbReference type="Gene3D" id="3.10.50.10">
    <property type="match status" value="1"/>
</dbReference>
<keyword evidence="5 6" id="KW-0326">Glycosidase</keyword>
<protein>
    <recommendedName>
        <fullName evidence="2">chitinase</fullName>
        <ecNumber evidence="2">3.2.1.14</ecNumber>
    </recommendedName>
</protein>
<feature type="domain" description="GH18" evidence="9">
    <location>
        <begin position="31"/>
        <end position="376"/>
    </location>
</feature>
<dbReference type="PROSITE" id="PS51910">
    <property type="entry name" value="GH18_2"/>
    <property type="match status" value="1"/>
</dbReference>
<keyword evidence="11" id="KW-1185">Reference proteome</keyword>
<keyword evidence="4" id="KW-0146">Chitin degradation</keyword>
<dbReference type="InterPro" id="IPR029070">
    <property type="entry name" value="Chitinase_insertion_sf"/>
</dbReference>
<keyword evidence="8" id="KW-0732">Signal</keyword>
<evidence type="ECO:0000256" key="8">
    <source>
        <dbReference type="SAM" id="SignalP"/>
    </source>
</evidence>
<evidence type="ECO:0000313" key="11">
    <source>
        <dbReference type="Proteomes" id="UP000613030"/>
    </source>
</evidence>
<dbReference type="PANTHER" id="PTHR11177">
    <property type="entry name" value="CHITINASE"/>
    <property type="match status" value="1"/>
</dbReference>
<dbReference type="EC" id="3.2.1.14" evidence="2"/>
<dbReference type="PROSITE" id="PS01095">
    <property type="entry name" value="GH18_1"/>
    <property type="match status" value="1"/>
</dbReference>
<keyword evidence="3 6" id="KW-0378">Hydrolase</keyword>
<dbReference type="CDD" id="cd06548">
    <property type="entry name" value="GH18_chitinase"/>
    <property type="match status" value="1"/>
</dbReference>
<evidence type="ECO:0000256" key="2">
    <source>
        <dbReference type="ARBA" id="ARBA00012729"/>
    </source>
</evidence>
<dbReference type="InterPro" id="IPR050314">
    <property type="entry name" value="Glycosyl_Hydrlase_18"/>
</dbReference>
<accession>A0ABS1KPE3</accession>
<dbReference type="PANTHER" id="PTHR11177:SF317">
    <property type="entry name" value="CHITINASE 12-RELATED"/>
    <property type="match status" value="1"/>
</dbReference>
<reference evidence="10 11" key="1">
    <citation type="submission" date="2021-01" db="EMBL/GenBank/DDBJ databases">
        <title>Chryseolinea sp. Jin1 Genome sequencing and assembly.</title>
        <authorList>
            <person name="Kim I."/>
        </authorList>
    </citation>
    <scope>NUCLEOTIDE SEQUENCE [LARGE SCALE GENOMIC DNA]</scope>
    <source>
        <strain evidence="10 11">Jin1</strain>
    </source>
</reference>
<dbReference type="GO" id="GO:0016787">
    <property type="term" value="F:hydrolase activity"/>
    <property type="evidence" value="ECO:0007669"/>
    <property type="project" value="UniProtKB-KW"/>
</dbReference>
<evidence type="ECO:0000259" key="9">
    <source>
        <dbReference type="PROSITE" id="PS51910"/>
    </source>
</evidence>
<dbReference type="SMART" id="SM00636">
    <property type="entry name" value="Glyco_18"/>
    <property type="match status" value="1"/>
</dbReference>
<dbReference type="RefSeq" id="WP_202008677.1">
    <property type="nucleotide sequence ID" value="NZ_JAERRB010000002.1"/>
</dbReference>
<evidence type="ECO:0000256" key="4">
    <source>
        <dbReference type="ARBA" id="ARBA00023024"/>
    </source>
</evidence>
<dbReference type="Proteomes" id="UP000613030">
    <property type="component" value="Unassembled WGS sequence"/>
</dbReference>
<feature type="chain" id="PRO_5047171460" description="chitinase" evidence="8">
    <location>
        <begin position="24"/>
        <end position="376"/>
    </location>
</feature>
<gene>
    <name evidence="10" type="ORF">JI741_08840</name>
</gene>
<evidence type="ECO:0000256" key="1">
    <source>
        <dbReference type="ARBA" id="ARBA00000822"/>
    </source>
</evidence>
<dbReference type="SUPFAM" id="SSF51445">
    <property type="entry name" value="(Trans)glycosidases"/>
    <property type="match status" value="1"/>
</dbReference>
<feature type="signal peptide" evidence="8">
    <location>
        <begin position="1"/>
        <end position="23"/>
    </location>
</feature>
<comment type="catalytic activity">
    <reaction evidence="1">
        <text>Random endo-hydrolysis of N-acetyl-beta-D-glucosaminide (1-&gt;4)-beta-linkages in chitin and chitodextrins.</text>
        <dbReference type="EC" id="3.2.1.14"/>
    </reaction>
</comment>
<evidence type="ECO:0000313" key="10">
    <source>
        <dbReference type="EMBL" id="MBL0741325.1"/>
    </source>
</evidence>